<dbReference type="GeneID" id="111012071"/>
<dbReference type="KEGG" id="mcha:111012071"/>
<evidence type="ECO:0000313" key="3">
    <source>
        <dbReference type="RefSeq" id="XP_022141787.1"/>
    </source>
</evidence>
<organism evidence="2 3">
    <name type="scientific">Momordica charantia</name>
    <name type="common">Bitter gourd</name>
    <name type="synonym">Balsam pear</name>
    <dbReference type="NCBI Taxonomy" id="3673"/>
    <lineage>
        <taxon>Eukaryota</taxon>
        <taxon>Viridiplantae</taxon>
        <taxon>Streptophyta</taxon>
        <taxon>Embryophyta</taxon>
        <taxon>Tracheophyta</taxon>
        <taxon>Spermatophyta</taxon>
        <taxon>Magnoliopsida</taxon>
        <taxon>eudicotyledons</taxon>
        <taxon>Gunneridae</taxon>
        <taxon>Pentapetalae</taxon>
        <taxon>rosids</taxon>
        <taxon>fabids</taxon>
        <taxon>Cucurbitales</taxon>
        <taxon>Cucurbitaceae</taxon>
        <taxon>Momordiceae</taxon>
        <taxon>Momordica</taxon>
    </lineage>
</organism>
<feature type="domain" description="Reverse transcriptase Ty1/copia-type" evidence="1">
    <location>
        <begin position="1"/>
        <end position="138"/>
    </location>
</feature>
<evidence type="ECO:0000259" key="1">
    <source>
        <dbReference type="Pfam" id="PF07727"/>
    </source>
</evidence>
<dbReference type="Proteomes" id="UP000504603">
    <property type="component" value="Unplaced"/>
</dbReference>
<sequence length="310" mass="35191">MAQPAGFHNAQMPHHVCKLNRSIYGLKQAPRAWFDRLSTCLLNFGFHCYHSDPSLFIFKENSTLLLMLIYVDDIILIGTNAIIMQHLITKLGLEFALKDLGALHYFLDIEVHSTPQGRMLTQSKYTKDVLLKANMLYASHFTLMALSSTSSPNDGDLVDATTYRSIVGSLQYLTLTRPDIVYAVNKVCQHMQTTTINNFRDVKRILRYLKGTLSHGITFHKNSNLNLYAFCDADWGGCPSTRRSTTGYCIFLEANCISWSSKKQPTIARSSTEAEYRAMANTTAELTWLTFLFRDIGIPLHRPPHYFVTT</sequence>
<dbReference type="InterPro" id="IPR043502">
    <property type="entry name" value="DNA/RNA_pol_sf"/>
</dbReference>
<keyword evidence="2" id="KW-1185">Reference proteome</keyword>
<dbReference type="AlphaFoldDB" id="A0A6J1CKU6"/>
<evidence type="ECO:0000313" key="2">
    <source>
        <dbReference type="Proteomes" id="UP000504603"/>
    </source>
</evidence>
<reference evidence="3" key="1">
    <citation type="submission" date="2025-08" db="UniProtKB">
        <authorList>
            <consortium name="RefSeq"/>
        </authorList>
    </citation>
    <scope>IDENTIFICATION</scope>
    <source>
        <strain evidence="3">OHB3-1</strain>
    </source>
</reference>
<dbReference type="Pfam" id="PF07727">
    <property type="entry name" value="RVT_2"/>
    <property type="match status" value="1"/>
</dbReference>
<dbReference type="CDD" id="cd09272">
    <property type="entry name" value="RNase_HI_RT_Ty1"/>
    <property type="match status" value="1"/>
</dbReference>
<dbReference type="PANTHER" id="PTHR11439">
    <property type="entry name" value="GAG-POL-RELATED RETROTRANSPOSON"/>
    <property type="match status" value="1"/>
</dbReference>
<accession>A0A6J1CKU6</accession>
<name>A0A6J1CKU6_MOMCH</name>
<dbReference type="PANTHER" id="PTHR11439:SF524">
    <property type="entry name" value="RNA-DIRECTED DNA POLYMERASE, PROTEIN KINASE RLK-PELLE-DLSV FAMILY"/>
    <property type="match status" value="1"/>
</dbReference>
<dbReference type="SUPFAM" id="SSF56672">
    <property type="entry name" value="DNA/RNA polymerases"/>
    <property type="match status" value="1"/>
</dbReference>
<dbReference type="OrthoDB" id="414945at2759"/>
<dbReference type="RefSeq" id="XP_022141787.1">
    <property type="nucleotide sequence ID" value="XM_022286095.1"/>
</dbReference>
<gene>
    <name evidence="3" type="primary">LOC111012071</name>
</gene>
<dbReference type="InterPro" id="IPR013103">
    <property type="entry name" value="RVT_2"/>
</dbReference>
<proteinExistence type="predicted"/>
<protein>
    <submittedName>
        <fullName evidence="3">Uncharacterized protein LOC111012071</fullName>
    </submittedName>
</protein>